<sequence length="110" mass="11636">MDEMIKNIEHSTAYTLTDLVEYEPGRVASLTLAQKPGVGITLFAFAQGEGVSTHAAPGDAMVIILDGEAEVTIDGKSQVAKTGQTIVLPANIPHAVKSITNFKMLLTVVK</sequence>
<name>A0A1W1UW94_DESTI</name>
<dbReference type="Proteomes" id="UP000192731">
    <property type="component" value="Unassembled WGS sequence"/>
</dbReference>
<reference evidence="2 3" key="1">
    <citation type="submission" date="2017-04" db="EMBL/GenBank/DDBJ databases">
        <authorList>
            <person name="Afonso C.L."/>
            <person name="Miller P.J."/>
            <person name="Scott M.A."/>
            <person name="Spackman E."/>
            <person name="Goraichik I."/>
            <person name="Dimitrov K.M."/>
            <person name="Suarez D.L."/>
            <person name="Swayne D.E."/>
        </authorList>
    </citation>
    <scope>NUCLEOTIDE SEQUENCE [LARGE SCALE GENOMIC DNA]</scope>
    <source>
        <strain evidence="2 3">DSM 11270</strain>
    </source>
</reference>
<dbReference type="CDD" id="cd02230">
    <property type="entry name" value="cupin_HP0902-like"/>
    <property type="match status" value="1"/>
</dbReference>
<accession>A0A1W1UW94</accession>
<dbReference type="EMBL" id="FWWT01000012">
    <property type="protein sequence ID" value="SMB85061.1"/>
    <property type="molecule type" value="Genomic_DNA"/>
</dbReference>
<evidence type="ECO:0000313" key="3">
    <source>
        <dbReference type="Proteomes" id="UP000192731"/>
    </source>
</evidence>
<proteinExistence type="predicted"/>
<dbReference type="RefSeq" id="WP_084052420.1">
    <property type="nucleotide sequence ID" value="NZ_FWWT01000012.1"/>
</dbReference>
<evidence type="ECO:0000313" key="2">
    <source>
        <dbReference type="EMBL" id="SMB85061.1"/>
    </source>
</evidence>
<keyword evidence="3" id="KW-1185">Reference proteome</keyword>
<evidence type="ECO:0000259" key="1">
    <source>
        <dbReference type="Pfam" id="PF07883"/>
    </source>
</evidence>
<dbReference type="InterPro" id="IPR013096">
    <property type="entry name" value="Cupin_2"/>
</dbReference>
<dbReference type="InterPro" id="IPR011051">
    <property type="entry name" value="RmlC_Cupin_sf"/>
</dbReference>
<dbReference type="AlphaFoldDB" id="A0A1W1UW94"/>
<dbReference type="Gene3D" id="2.60.120.10">
    <property type="entry name" value="Jelly Rolls"/>
    <property type="match status" value="1"/>
</dbReference>
<protein>
    <submittedName>
        <fullName evidence="2">Cupin domain protein</fullName>
    </submittedName>
</protein>
<feature type="domain" description="Cupin type-2" evidence="1">
    <location>
        <begin position="42"/>
        <end position="108"/>
    </location>
</feature>
<gene>
    <name evidence="2" type="ORF">SAMN00017405_1596</name>
</gene>
<dbReference type="PANTHER" id="PTHR37694:SF1">
    <property type="entry name" value="SLR8022 PROTEIN"/>
    <property type="match status" value="1"/>
</dbReference>
<dbReference type="STRING" id="656914.SAMN00017405_1596"/>
<dbReference type="Pfam" id="PF07883">
    <property type="entry name" value="Cupin_2"/>
    <property type="match status" value="1"/>
</dbReference>
<dbReference type="OrthoDB" id="9793184at2"/>
<organism evidence="2 3">
    <name type="scientific">Desulfonispora thiosulfatigenes DSM 11270</name>
    <dbReference type="NCBI Taxonomy" id="656914"/>
    <lineage>
        <taxon>Bacteria</taxon>
        <taxon>Bacillati</taxon>
        <taxon>Bacillota</taxon>
        <taxon>Clostridia</taxon>
        <taxon>Eubacteriales</taxon>
        <taxon>Peptococcaceae</taxon>
        <taxon>Desulfonispora</taxon>
    </lineage>
</organism>
<dbReference type="SUPFAM" id="SSF51182">
    <property type="entry name" value="RmlC-like cupins"/>
    <property type="match status" value="1"/>
</dbReference>
<dbReference type="PANTHER" id="PTHR37694">
    <property type="entry name" value="SLR8022 PROTEIN"/>
    <property type="match status" value="1"/>
</dbReference>
<dbReference type="InterPro" id="IPR014710">
    <property type="entry name" value="RmlC-like_jellyroll"/>
</dbReference>